<keyword evidence="7 9" id="KW-0675">Receptor</keyword>
<evidence type="ECO:0000256" key="4">
    <source>
        <dbReference type="ARBA" id="ARBA00022989"/>
    </source>
</evidence>
<dbReference type="GeneID" id="106152157"/>
<dbReference type="PANTHER" id="PTHR45695">
    <property type="entry name" value="LEUCOKININ RECEPTOR-RELATED"/>
    <property type="match status" value="1"/>
</dbReference>
<name>A0A1S3H6K0_LINAN</name>
<dbReference type="OrthoDB" id="5981855at2759"/>
<keyword evidence="5 9" id="KW-0297">G-protein coupled receptor</keyword>
<dbReference type="AlphaFoldDB" id="A0A1S3H6K0"/>
<feature type="transmembrane region" description="Helical" evidence="11">
    <location>
        <begin position="91"/>
        <end position="112"/>
    </location>
</feature>
<gene>
    <name evidence="14" type="primary">LOC106152157</name>
</gene>
<dbReference type="PRINTS" id="PR00237">
    <property type="entry name" value="GPCRRHODOPSN"/>
</dbReference>
<keyword evidence="13" id="KW-1185">Reference proteome</keyword>
<evidence type="ECO:0000256" key="10">
    <source>
        <dbReference type="SAM" id="MobiDB-lite"/>
    </source>
</evidence>
<feature type="transmembrane region" description="Helical" evidence="11">
    <location>
        <begin position="176"/>
        <end position="201"/>
    </location>
</feature>
<sequence length="405" mass="46319">MSLSLEDKHPFDRGVQAIIATVYSMTALFAIVGNLTVIIILIFGNRSRSDLTTFLVNLAVSDLGMALFCIPFTFTQAMLGDWVFGEFMCTFVLFTQVLMVSVSIFTNMTIGIDRYLAVKYPLRRRLSKRKAGVVLSIVWVVSFALASVQFAVARLSENFTEHKDCNEIWPDSSYRLGYTVFMFLSAYFLPLGALSVSYYCIGKSLWEYTTPGNPDEVRDQLQLESKRRVIKMLVAVVVVFALCWLPLHLWALILDAKPDLLLLVKTETHERVYYGVFFTCHWLAMSNSFSNPIIYGFLNENFRADLKLLCRRCKRGGSLRSQSSYRRDRGTRYHTTSMRSSTISRGSSVQRDRNNSWRQEHSRHLGGGQEIELRGDERKSNMMVQTGYLLHSQTDEILQVNEEAL</sequence>
<dbReference type="Proteomes" id="UP000085678">
    <property type="component" value="Unplaced"/>
</dbReference>
<accession>A0A1S3H6K0</accession>
<keyword evidence="4 11" id="KW-1133">Transmembrane helix</keyword>
<dbReference type="Pfam" id="PF00001">
    <property type="entry name" value="7tm_1"/>
    <property type="match status" value="1"/>
</dbReference>
<keyword evidence="6 11" id="KW-0472">Membrane</keyword>
<evidence type="ECO:0000256" key="5">
    <source>
        <dbReference type="ARBA" id="ARBA00023040"/>
    </source>
</evidence>
<dbReference type="InterPro" id="IPR017452">
    <property type="entry name" value="GPCR_Rhodpsn_7TM"/>
</dbReference>
<keyword evidence="3 9" id="KW-0812">Transmembrane</keyword>
<feature type="transmembrane region" description="Helical" evidence="11">
    <location>
        <begin position="20"/>
        <end position="43"/>
    </location>
</feature>
<feature type="compositionally biased region" description="Low complexity" evidence="10">
    <location>
        <begin position="335"/>
        <end position="349"/>
    </location>
</feature>
<evidence type="ECO:0000313" key="14">
    <source>
        <dbReference type="RefSeq" id="XP_013381106.2"/>
    </source>
</evidence>
<feature type="compositionally biased region" description="Basic and acidic residues" evidence="10">
    <location>
        <begin position="350"/>
        <end position="363"/>
    </location>
</feature>
<dbReference type="Gene3D" id="1.20.1070.10">
    <property type="entry name" value="Rhodopsin 7-helix transmembrane proteins"/>
    <property type="match status" value="1"/>
</dbReference>
<feature type="transmembrane region" description="Helical" evidence="11">
    <location>
        <begin position="55"/>
        <end position="79"/>
    </location>
</feature>
<comment type="subcellular location">
    <subcellularLocation>
        <location evidence="1">Membrane</location>
        <topology evidence="1">Multi-pass membrane protein</topology>
    </subcellularLocation>
</comment>
<protein>
    <submittedName>
        <fullName evidence="14">Neuropeptide Y receptor type 5-like</fullName>
    </submittedName>
</protein>
<dbReference type="InParanoid" id="A0A1S3H6K0"/>
<dbReference type="PRINTS" id="PR01012">
    <property type="entry name" value="NRPEPTIDEYR"/>
</dbReference>
<dbReference type="KEGG" id="lak:106152157"/>
<evidence type="ECO:0000256" key="7">
    <source>
        <dbReference type="ARBA" id="ARBA00023170"/>
    </source>
</evidence>
<evidence type="ECO:0000313" key="13">
    <source>
        <dbReference type="Proteomes" id="UP000085678"/>
    </source>
</evidence>
<comment type="similarity">
    <text evidence="2 9">Belongs to the G-protein coupled receptor 1 family.</text>
</comment>
<evidence type="ECO:0000256" key="8">
    <source>
        <dbReference type="ARBA" id="ARBA00023224"/>
    </source>
</evidence>
<evidence type="ECO:0000259" key="12">
    <source>
        <dbReference type="PROSITE" id="PS50262"/>
    </source>
</evidence>
<dbReference type="SUPFAM" id="SSF81321">
    <property type="entry name" value="Family A G protein-coupled receptor-like"/>
    <property type="match status" value="1"/>
</dbReference>
<dbReference type="PROSITE" id="PS00237">
    <property type="entry name" value="G_PROTEIN_RECEP_F1_1"/>
    <property type="match status" value="1"/>
</dbReference>
<feature type="transmembrane region" description="Helical" evidence="11">
    <location>
        <begin position="232"/>
        <end position="253"/>
    </location>
</feature>
<evidence type="ECO:0000256" key="6">
    <source>
        <dbReference type="ARBA" id="ARBA00023136"/>
    </source>
</evidence>
<dbReference type="STRING" id="7574.A0A1S3H6K0"/>
<feature type="transmembrane region" description="Helical" evidence="11">
    <location>
        <begin position="133"/>
        <end position="156"/>
    </location>
</feature>
<dbReference type="InterPro" id="IPR000276">
    <property type="entry name" value="GPCR_Rhodpsn"/>
</dbReference>
<dbReference type="GO" id="GO:0005886">
    <property type="term" value="C:plasma membrane"/>
    <property type="evidence" value="ECO:0007669"/>
    <property type="project" value="TreeGrafter"/>
</dbReference>
<dbReference type="PANTHER" id="PTHR45695:SF9">
    <property type="entry name" value="LEUCOKININ RECEPTOR"/>
    <property type="match status" value="1"/>
</dbReference>
<evidence type="ECO:0000256" key="11">
    <source>
        <dbReference type="SAM" id="Phobius"/>
    </source>
</evidence>
<organism evidence="13 14">
    <name type="scientific">Lingula anatina</name>
    <name type="common">Brachiopod</name>
    <name type="synonym">Lingula unguis</name>
    <dbReference type="NCBI Taxonomy" id="7574"/>
    <lineage>
        <taxon>Eukaryota</taxon>
        <taxon>Metazoa</taxon>
        <taxon>Spiralia</taxon>
        <taxon>Lophotrochozoa</taxon>
        <taxon>Brachiopoda</taxon>
        <taxon>Linguliformea</taxon>
        <taxon>Lingulata</taxon>
        <taxon>Lingulida</taxon>
        <taxon>Linguloidea</taxon>
        <taxon>Lingulidae</taxon>
        <taxon>Lingula</taxon>
    </lineage>
</organism>
<evidence type="ECO:0000256" key="2">
    <source>
        <dbReference type="ARBA" id="ARBA00010663"/>
    </source>
</evidence>
<reference evidence="14" key="1">
    <citation type="submission" date="2025-08" db="UniProtKB">
        <authorList>
            <consortium name="RefSeq"/>
        </authorList>
    </citation>
    <scope>IDENTIFICATION</scope>
    <source>
        <tissue evidence="14">Gonads</tissue>
    </source>
</reference>
<dbReference type="RefSeq" id="XP_013381106.2">
    <property type="nucleotide sequence ID" value="XM_013525652.2"/>
</dbReference>
<dbReference type="GO" id="GO:0004983">
    <property type="term" value="F:neuropeptide Y receptor activity"/>
    <property type="evidence" value="ECO:0007669"/>
    <property type="project" value="InterPro"/>
</dbReference>
<evidence type="ECO:0000256" key="9">
    <source>
        <dbReference type="RuleBase" id="RU000688"/>
    </source>
</evidence>
<dbReference type="PROSITE" id="PS50262">
    <property type="entry name" value="G_PROTEIN_RECEP_F1_2"/>
    <property type="match status" value="1"/>
</dbReference>
<evidence type="ECO:0000256" key="1">
    <source>
        <dbReference type="ARBA" id="ARBA00004141"/>
    </source>
</evidence>
<dbReference type="InterPro" id="IPR000611">
    <property type="entry name" value="NPY_rcpt"/>
</dbReference>
<feature type="region of interest" description="Disordered" evidence="10">
    <location>
        <begin position="335"/>
        <end position="370"/>
    </location>
</feature>
<keyword evidence="8 9" id="KW-0807">Transducer</keyword>
<proteinExistence type="inferred from homology"/>
<feature type="domain" description="G-protein coupled receptors family 1 profile" evidence="12">
    <location>
        <begin position="33"/>
        <end position="295"/>
    </location>
</feature>
<evidence type="ECO:0000256" key="3">
    <source>
        <dbReference type="ARBA" id="ARBA00022692"/>
    </source>
</evidence>